<dbReference type="EMBL" id="ADZX01000636">
    <property type="protein sequence ID" value="EFK95850.1"/>
    <property type="molecule type" value="Genomic_DNA"/>
</dbReference>
<organism evidence="3">
    <name type="scientific">sediment metagenome</name>
    <dbReference type="NCBI Taxonomy" id="749907"/>
    <lineage>
        <taxon>unclassified sequences</taxon>
        <taxon>metagenomes</taxon>
        <taxon>ecological metagenomes</taxon>
    </lineage>
</organism>
<dbReference type="InterPro" id="IPR032816">
    <property type="entry name" value="VTT_dom"/>
</dbReference>
<sequence>MRKTWEWFQTRATSKHAEAWLAIMSFSESSFFLIPPDILLIAILSASAGRWVHYALVTTVSSVAGAVFGYLLGLYVFEPIVQPLVQLYGLTEEFAHVGVLYESSTFLAVFMAAFTPIPFKVFVLSGGFFAVPFIPFILASILGRGMRFFLVAWVAHRFGPKSAELALRHMDRILIALIVAGALFGALYVFFHR</sequence>
<proteinExistence type="predicted"/>
<dbReference type="AlphaFoldDB" id="D9PKR7"/>
<feature type="transmembrane region" description="Helical" evidence="1">
    <location>
        <begin position="173"/>
        <end position="191"/>
    </location>
</feature>
<evidence type="ECO:0000313" key="3">
    <source>
        <dbReference type="EMBL" id="EFK95850.1"/>
    </source>
</evidence>
<dbReference type="PANTHER" id="PTHR42709">
    <property type="entry name" value="ALKALINE PHOSPHATASE LIKE PROTEIN"/>
    <property type="match status" value="1"/>
</dbReference>
<dbReference type="GO" id="GO:0005886">
    <property type="term" value="C:plasma membrane"/>
    <property type="evidence" value="ECO:0007669"/>
    <property type="project" value="TreeGrafter"/>
</dbReference>
<name>D9PKR7_9ZZZZ</name>
<dbReference type="PANTHER" id="PTHR42709:SF11">
    <property type="entry name" value="DEDA FAMILY PROTEIN"/>
    <property type="match status" value="1"/>
</dbReference>
<feature type="domain" description="VTT" evidence="2">
    <location>
        <begin position="34"/>
        <end position="153"/>
    </location>
</feature>
<comment type="caution">
    <text evidence="3">The sequence shown here is derived from an EMBL/GenBank/DDBJ whole genome shotgun (WGS) entry which is preliminary data.</text>
</comment>
<keyword evidence="1" id="KW-1133">Transmembrane helix</keyword>
<accession>D9PKR7</accession>
<evidence type="ECO:0000256" key="1">
    <source>
        <dbReference type="SAM" id="Phobius"/>
    </source>
</evidence>
<dbReference type="Pfam" id="PF09335">
    <property type="entry name" value="VTT_dom"/>
    <property type="match status" value="1"/>
</dbReference>
<feature type="transmembrane region" description="Helical" evidence="1">
    <location>
        <begin position="51"/>
        <end position="74"/>
    </location>
</feature>
<reference evidence="3" key="2">
    <citation type="journal article" date="2011" name="Microb. Ecol.">
        <title>Taxonomic and Functional Metagenomic Profiling of the Microbial Community in the Anoxic Sediment of a Sub-saline Shallow Lake (Laguna de Carrizo, Central Spain).</title>
        <authorList>
            <person name="Ferrer M."/>
            <person name="Guazzaroni M.E."/>
            <person name="Richter M."/>
            <person name="Garcia-Salamanca A."/>
            <person name="Yarza P."/>
            <person name="Suarez-Suarez A."/>
            <person name="Solano J."/>
            <person name="Alcaide M."/>
            <person name="van Dillewijn P."/>
            <person name="Molina-Henares M.A."/>
            <person name="Lopez-Cortes N."/>
            <person name="Al-Ramahi Y."/>
            <person name="Guerrero C."/>
            <person name="Acosta A."/>
            <person name="de Eugenio L.I."/>
            <person name="Martinez V."/>
            <person name="Marques S."/>
            <person name="Rojo F."/>
            <person name="Santero E."/>
            <person name="Genilloud O."/>
            <person name="Perez-Perez J."/>
            <person name="Rossello-Mora R."/>
            <person name="Ramos J.L."/>
        </authorList>
    </citation>
    <scope>NUCLEOTIDE SEQUENCE</scope>
</reference>
<feature type="transmembrane region" description="Helical" evidence="1">
    <location>
        <begin position="94"/>
        <end position="114"/>
    </location>
</feature>
<feature type="transmembrane region" description="Helical" evidence="1">
    <location>
        <begin position="121"/>
        <end position="143"/>
    </location>
</feature>
<evidence type="ECO:0000259" key="2">
    <source>
        <dbReference type="Pfam" id="PF09335"/>
    </source>
</evidence>
<reference evidence="3" key="1">
    <citation type="submission" date="2010-07" db="EMBL/GenBank/DDBJ databases">
        <authorList>
            <consortium name="CONSOLIDER consortium CSD2007-00005"/>
            <person name="Guazzaroni M.-E."/>
            <person name="Richter M."/>
            <person name="Garcia-Salamanca A."/>
            <person name="Yarza P."/>
            <person name="Ferrer M."/>
        </authorList>
    </citation>
    <scope>NUCLEOTIDE SEQUENCE</scope>
</reference>
<feature type="transmembrane region" description="Helical" evidence="1">
    <location>
        <begin position="20"/>
        <end position="44"/>
    </location>
</feature>
<dbReference type="InterPro" id="IPR051311">
    <property type="entry name" value="DedA_domain"/>
</dbReference>
<gene>
    <name evidence="3" type="ORF">LDC_2136</name>
</gene>
<keyword evidence="1" id="KW-0812">Transmembrane</keyword>
<protein>
    <submittedName>
        <fullName evidence="3">DedA family protein</fullName>
    </submittedName>
</protein>
<keyword evidence="1" id="KW-0472">Membrane</keyword>